<dbReference type="EMBL" id="AUWY01000100">
    <property type="protein sequence ID" value="EQB31513.1"/>
    <property type="molecule type" value="Genomic_DNA"/>
</dbReference>
<dbReference type="PATRIC" id="fig|1346791.3.peg.2777"/>
<organism evidence="2 3">
    <name type="scientific">Sphingobium ummariense RL-3</name>
    <dbReference type="NCBI Taxonomy" id="1346791"/>
    <lineage>
        <taxon>Bacteria</taxon>
        <taxon>Pseudomonadati</taxon>
        <taxon>Pseudomonadota</taxon>
        <taxon>Alphaproteobacteria</taxon>
        <taxon>Sphingomonadales</taxon>
        <taxon>Sphingomonadaceae</taxon>
        <taxon>Sphingobium</taxon>
    </lineage>
</organism>
<feature type="coiled-coil region" evidence="1">
    <location>
        <begin position="14"/>
        <end position="56"/>
    </location>
</feature>
<sequence>MINGPSLIDDVADVMEIQADLARLLDAIENMAGERIDIVEAIARSAKARLEKAERAFGRIAQLCTAAGADDQRGRRAA</sequence>
<keyword evidence="1" id="KW-0175">Coiled coil</keyword>
<dbReference type="AlphaFoldDB" id="T0KD99"/>
<proteinExistence type="predicted"/>
<dbReference type="RefSeq" id="WP_021318651.1">
    <property type="nucleotide sequence ID" value="NZ_AUWY01000100.1"/>
</dbReference>
<comment type="caution">
    <text evidence="2">The sequence shown here is derived from an EMBL/GenBank/DDBJ whole genome shotgun (WGS) entry which is preliminary data.</text>
</comment>
<keyword evidence="3" id="KW-1185">Reference proteome</keyword>
<dbReference type="STRING" id="1346791.M529_14440"/>
<accession>T0KD99</accession>
<evidence type="ECO:0000256" key="1">
    <source>
        <dbReference type="SAM" id="Coils"/>
    </source>
</evidence>
<evidence type="ECO:0000313" key="2">
    <source>
        <dbReference type="EMBL" id="EQB31513.1"/>
    </source>
</evidence>
<name>T0KD99_9SPHN</name>
<dbReference type="Proteomes" id="UP000015523">
    <property type="component" value="Unassembled WGS sequence"/>
</dbReference>
<reference evidence="2 3" key="1">
    <citation type="journal article" date="2013" name="Genome Announc.">
        <title>Draft Genome Sequence of Sphingobium ummariense Strain RL-3, a Hexachlorocyclohexane-Degrading Bacterium.</title>
        <authorList>
            <person name="Kohli P."/>
            <person name="Dua A."/>
            <person name="Sangwan N."/>
            <person name="Oldach P."/>
            <person name="Khurana J.P."/>
            <person name="Lal R."/>
        </authorList>
    </citation>
    <scope>NUCLEOTIDE SEQUENCE [LARGE SCALE GENOMIC DNA]</scope>
    <source>
        <strain evidence="2 3">RL-3</strain>
    </source>
</reference>
<gene>
    <name evidence="2" type="ORF">M529_14440</name>
</gene>
<protein>
    <submittedName>
        <fullName evidence="2">Uncharacterized protein</fullName>
    </submittedName>
</protein>
<evidence type="ECO:0000313" key="3">
    <source>
        <dbReference type="Proteomes" id="UP000015523"/>
    </source>
</evidence>